<evidence type="ECO:0000313" key="2">
    <source>
        <dbReference type="Proteomes" id="UP000799754"/>
    </source>
</evidence>
<name>A0ACB6RMF9_9PLEO</name>
<dbReference type="EMBL" id="MU006739">
    <property type="protein sequence ID" value="KAF2623115.1"/>
    <property type="molecule type" value="Genomic_DNA"/>
</dbReference>
<evidence type="ECO:0000313" key="1">
    <source>
        <dbReference type="EMBL" id="KAF2623115.1"/>
    </source>
</evidence>
<organism evidence="1 2">
    <name type="scientific">Macroventuria anomochaeta</name>
    <dbReference type="NCBI Taxonomy" id="301207"/>
    <lineage>
        <taxon>Eukaryota</taxon>
        <taxon>Fungi</taxon>
        <taxon>Dikarya</taxon>
        <taxon>Ascomycota</taxon>
        <taxon>Pezizomycotina</taxon>
        <taxon>Dothideomycetes</taxon>
        <taxon>Pleosporomycetidae</taxon>
        <taxon>Pleosporales</taxon>
        <taxon>Pleosporineae</taxon>
        <taxon>Didymellaceae</taxon>
        <taxon>Macroventuria</taxon>
    </lineage>
</organism>
<sequence length="201" mass="22609">PLPQHPPHVPQATPEPSRQLVFTSLAQAETAASSLPFKHSWTPRPDFSIPTTQAEQVFWIAELLDAMEDISACNEDTNQSSFRKRWITGPGNAAYYHPEAMEAVCWKLVNLTISLHTRGTSSLQIYDPNALASTKMDKELTFEQRMEAICGLLRFSKTRCDKLMKGEFFAMTVAAPRQKLKDGVINKDANARRQGYIKIGR</sequence>
<gene>
    <name evidence="1" type="ORF">BU25DRAFT_305732</name>
</gene>
<proteinExistence type="predicted"/>
<keyword evidence="2" id="KW-1185">Reference proteome</keyword>
<comment type="caution">
    <text evidence="1">The sequence shown here is derived from an EMBL/GenBank/DDBJ whole genome shotgun (WGS) entry which is preliminary data.</text>
</comment>
<protein>
    <submittedName>
        <fullName evidence="1">Uncharacterized protein</fullName>
    </submittedName>
</protein>
<feature type="non-terminal residue" evidence="1">
    <location>
        <position position="201"/>
    </location>
</feature>
<dbReference type="Proteomes" id="UP000799754">
    <property type="component" value="Unassembled WGS sequence"/>
</dbReference>
<reference evidence="1" key="1">
    <citation type="journal article" date="2020" name="Stud. Mycol.">
        <title>101 Dothideomycetes genomes: a test case for predicting lifestyles and emergence of pathogens.</title>
        <authorList>
            <person name="Haridas S."/>
            <person name="Albert R."/>
            <person name="Binder M."/>
            <person name="Bloem J."/>
            <person name="Labutti K."/>
            <person name="Salamov A."/>
            <person name="Andreopoulos B."/>
            <person name="Baker S."/>
            <person name="Barry K."/>
            <person name="Bills G."/>
            <person name="Bluhm B."/>
            <person name="Cannon C."/>
            <person name="Castanera R."/>
            <person name="Culley D."/>
            <person name="Daum C."/>
            <person name="Ezra D."/>
            <person name="Gonzalez J."/>
            <person name="Henrissat B."/>
            <person name="Kuo A."/>
            <person name="Liang C."/>
            <person name="Lipzen A."/>
            <person name="Lutzoni F."/>
            <person name="Magnuson J."/>
            <person name="Mondo S."/>
            <person name="Nolan M."/>
            <person name="Ohm R."/>
            <person name="Pangilinan J."/>
            <person name="Park H.-J."/>
            <person name="Ramirez L."/>
            <person name="Alfaro M."/>
            <person name="Sun H."/>
            <person name="Tritt A."/>
            <person name="Yoshinaga Y."/>
            <person name="Zwiers L.-H."/>
            <person name="Turgeon B."/>
            <person name="Goodwin S."/>
            <person name="Spatafora J."/>
            <person name="Crous P."/>
            <person name="Grigoriev I."/>
        </authorList>
    </citation>
    <scope>NUCLEOTIDE SEQUENCE</scope>
    <source>
        <strain evidence="1">CBS 525.71</strain>
    </source>
</reference>
<feature type="non-terminal residue" evidence="1">
    <location>
        <position position="1"/>
    </location>
</feature>
<accession>A0ACB6RMF9</accession>